<evidence type="ECO:0000313" key="1">
    <source>
        <dbReference type="EMBL" id="KAG2578616.1"/>
    </source>
</evidence>
<reference evidence="1" key="1">
    <citation type="submission" date="2020-05" db="EMBL/GenBank/DDBJ databases">
        <title>WGS assembly of Panicum virgatum.</title>
        <authorList>
            <person name="Lovell J.T."/>
            <person name="Jenkins J."/>
            <person name="Shu S."/>
            <person name="Juenger T.E."/>
            <person name="Schmutz J."/>
        </authorList>
    </citation>
    <scope>NUCLEOTIDE SEQUENCE</scope>
    <source>
        <strain evidence="1">AP13</strain>
    </source>
</reference>
<protein>
    <submittedName>
        <fullName evidence="1">Uncharacterized protein</fullName>
    </submittedName>
</protein>
<dbReference type="Proteomes" id="UP000823388">
    <property type="component" value="Chromosome 6N"/>
</dbReference>
<keyword evidence="2" id="KW-1185">Reference proteome</keyword>
<name>A0A8T0QZW4_PANVG</name>
<evidence type="ECO:0000313" key="2">
    <source>
        <dbReference type="Proteomes" id="UP000823388"/>
    </source>
</evidence>
<dbReference type="AlphaFoldDB" id="A0A8T0QZW4"/>
<comment type="caution">
    <text evidence="1">The sequence shown here is derived from an EMBL/GenBank/DDBJ whole genome shotgun (WGS) entry which is preliminary data.</text>
</comment>
<accession>A0A8T0QZW4</accession>
<organism evidence="1 2">
    <name type="scientific">Panicum virgatum</name>
    <name type="common">Blackwell switchgrass</name>
    <dbReference type="NCBI Taxonomy" id="38727"/>
    <lineage>
        <taxon>Eukaryota</taxon>
        <taxon>Viridiplantae</taxon>
        <taxon>Streptophyta</taxon>
        <taxon>Embryophyta</taxon>
        <taxon>Tracheophyta</taxon>
        <taxon>Spermatophyta</taxon>
        <taxon>Magnoliopsida</taxon>
        <taxon>Liliopsida</taxon>
        <taxon>Poales</taxon>
        <taxon>Poaceae</taxon>
        <taxon>PACMAD clade</taxon>
        <taxon>Panicoideae</taxon>
        <taxon>Panicodae</taxon>
        <taxon>Paniceae</taxon>
        <taxon>Panicinae</taxon>
        <taxon>Panicum</taxon>
        <taxon>Panicum sect. Hiantes</taxon>
    </lineage>
</organism>
<proteinExistence type="predicted"/>
<dbReference type="EMBL" id="CM029048">
    <property type="protein sequence ID" value="KAG2578616.1"/>
    <property type="molecule type" value="Genomic_DNA"/>
</dbReference>
<gene>
    <name evidence="1" type="ORF">PVAP13_6NG121403</name>
</gene>
<sequence>MLCVFKGHSKYFGCNEPAAVGGRCSARVRWDAEAANRKRTRYDLRTKTKTTGTKTVRTIRHKARERSGLLGPWFLGPNREHAKEKYFKTFRSAG</sequence>